<dbReference type="EMBL" id="UINC01086062">
    <property type="protein sequence ID" value="SVC34171.1"/>
    <property type="molecule type" value="Genomic_DNA"/>
</dbReference>
<dbReference type="InterPro" id="IPR007163">
    <property type="entry name" value="VCA0040-like"/>
</dbReference>
<keyword evidence="1" id="KW-0812">Transmembrane</keyword>
<name>A0A382LH16_9ZZZZ</name>
<keyword evidence="1" id="KW-0472">Membrane</keyword>
<organism evidence="2">
    <name type="scientific">marine metagenome</name>
    <dbReference type="NCBI Taxonomy" id="408172"/>
    <lineage>
        <taxon>unclassified sequences</taxon>
        <taxon>metagenomes</taxon>
        <taxon>ecological metagenomes</taxon>
    </lineage>
</organism>
<dbReference type="Pfam" id="PF04018">
    <property type="entry name" value="VCA0040-like"/>
    <property type="match status" value="1"/>
</dbReference>
<protein>
    <recommendedName>
        <fullName evidence="3">DUF368 domain-containing protein</fullName>
    </recommendedName>
</protein>
<evidence type="ECO:0000256" key="1">
    <source>
        <dbReference type="SAM" id="Phobius"/>
    </source>
</evidence>
<sequence>MGIADVVPGVSGGTIALVLGIYEQLLENISNCALSLGKILKGDFSGFIQQLKKVNFFFLIPVIAGMFITIVSVSGPMVDLLEEHPEPMSGLFFGLVTASAIIAFSLMSSLDLQKIIFSLSTAILFFALLGFRSSAFEDPSSWVFFLSGFIA</sequence>
<feature type="transmembrane region" description="Helical" evidence="1">
    <location>
        <begin position="90"/>
        <end position="108"/>
    </location>
</feature>
<reference evidence="2" key="1">
    <citation type="submission" date="2018-05" db="EMBL/GenBank/DDBJ databases">
        <authorList>
            <person name="Lanie J.A."/>
            <person name="Ng W.-L."/>
            <person name="Kazmierczak K.M."/>
            <person name="Andrzejewski T.M."/>
            <person name="Davidsen T.M."/>
            <person name="Wayne K.J."/>
            <person name="Tettelin H."/>
            <person name="Glass J.I."/>
            <person name="Rusch D."/>
            <person name="Podicherti R."/>
            <person name="Tsui H.-C.T."/>
            <person name="Winkler M.E."/>
        </authorList>
    </citation>
    <scope>NUCLEOTIDE SEQUENCE</scope>
</reference>
<accession>A0A382LH16</accession>
<evidence type="ECO:0000313" key="2">
    <source>
        <dbReference type="EMBL" id="SVC34171.1"/>
    </source>
</evidence>
<dbReference type="AlphaFoldDB" id="A0A382LH16"/>
<gene>
    <name evidence="2" type="ORF">METZ01_LOCUS287025</name>
</gene>
<evidence type="ECO:0008006" key="3">
    <source>
        <dbReference type="Google" id="ProtNLM"/>
    </source>
</evidence>
<feature type="transmembrane region" description="Helical" evidence="1">
    <location>
        <begin position="56"/>
        <end position="78"/>
    </location>
</feature>
<dbReference type="PANTHER" id="PTHR37308">
    <property type="entry name" value="INTEGRAL MEMBRANE PROTEIN"/>
    <property type="match status" value="1"/>
</dbReference>
<dbReference type="PANTHER" id="PTHR37308:SF1">
    <property type="entry name" value="POLYPRENYL-PHOSPHATE TRANSPORTER"/>
    <property type="match status" value="1"/>
</dbReference>
<feature type="non-terminal residue" evidence="2">
    <location>
        <position position="151"/>
    </location>
</feature>
<keyword evidence="1" id="KW-1133">Transmembrane helix</keyword>
<feature type="transmembrane region" description="Helical" evidence="1">
    <location>
        <begin position="115"/>
        <end position="135"/>
    </location>
</feature>
<proteinExistence type="predicted"/>